<name>A0A162K152_9PROT</name>
<dbReference type="Proteomes" id="UP000075787">
    <property type="component" value="Unassembled WGS sequence"/>
</dbReference>
<organism evidence="1 2">
    <name type="scientific">Tistrella mobilis</name>
    <dbReference type="NCBI Taxonomy" id="171437"/>
    <lineage>
        <taxon>Bacteria</taxon>
        <taxon>Pseudomonadati</taxon>
        <taxon>Pseudomonadota</taxon>
        <taxon>Alphaproteobacteria</taxon>
        <taxon>Geminicoccales</taxon>
        <taxon>Geminicoccaceae</taxon>
        <taxon>Tistrella</taxon>
    </lineage>
</organism>
<evidence type="ECO:0000313" key="1">
    <source>
        <dbReference type="EMBL" id="KYO50273.1"/>
    </source>
</evidence>
<dbReference type="RefSeq" id="WP_062768404.1">
    <property type="nucleotide sequence ID" value="NZ_CP121027.1"/>
</dbReference>
<gene>
    <name evidence="1" type="ORF">AUP44_13490</name>
</gene>
<dbReference type="EMBL" id="LPZR01000202">
    <property type="protein sequence ID" value="KYO50273.1"/>
    <property type="molecule type" value="Genomic_DNA"/>
</dbReference>
<evidence type="ECO:0000313" key="2">
    <source>
        <dbReference type="Proteomes" id="UP000075787"/>
    </source>
</evidence>
<reference evidence="1 2" key="1">
    <citation type="submission" date="2015-12" db="EMBL/GenBank/DDBJ databases">
        <title>Genome sequence of Tistrella mobilis MCCC 1A02139.</title>
        <authorList>
            <person name="Lu L."/>
            <person name="Lai Q."/>
            <person name="Shao Z."/>
            <person name="Qian P."/>
        </authorList>
    </citation>
    <scope>NUCLEOTIDE SEQUENCE [LARGE SCALE GENOMIC DNA]</scope>
    <source>
        <strain evidence="1 2">MCCC 1A02139</strain>
    </source>
</reference>
<proteinExistence type="predicted"/>
<protein>
    <submittedName>
        <fullName evidence="1">Uncharacterized protein</fullName>
    </submittedName>
</protein>
<sequence length="153" mass="17315">MDTFNLQTFEALVETHDYGFHKSIPIETLAEWLEMEYREALEAAKRIEALTDWQLVIGRRGQKTRLVKRDAAAIAAEPQTVAASDAAAPVQPFYAVRTRTGGPRTTETVEVYFPIRLGQNVALRLPADVTREELDRFALFLKSLPVREPLNDD</sequence>
<dbReference type="GeneID" id="97241389"/>
<accession>A0A162K152</accession>
<dbReference type="AlphaFoldDB" id="A0A162K152"/>
<comment type="caution">
    <text evidence="1">The sequence shown here is derived from an EMBL/GenBank/DDBJ whole genome shotgun (WGS) entry which is preliminary data.</text>
</comment>